<dbReference type="SUPFAM" id="SSF160219">
    <property type="entry name" value="AMPKBI-like"/>
    <property type="match status" value="1"/>
</dbReference>
<reference evidence="5" key="1">
    <citation type="submission" date="2011-02" db="EMBL/GenBank/DDBJ databases">
        <title>The Genome Sequence of Capsaspora owczarzaki ATCC 30864.</title>
        <authorList>
            <person name="Russ C."/>
            <person name="Cuomo C."/>
            <person name="Burger G."/>
            <person name="Gray M.W."/>
            <person name="Holland P.W.H."/>
            <person name="King N."/>
            <person name="Lang F.B.F."/>
            <person name="Roger A.J."/>
            <person name="Ruiz-Trillo I."/>
            <person name="Young S.K."/>
            <person name="Zeng Q."/>
            <person name="Gargeya S."/>
            <person name="Alvarado L."/>
            <person name="Berlin A."/>
            <person name="Chapman S.B."/>
            <person name="Chen Z."/>
            <person name="Freedman E."/>
            <person name="Gellesch M."/>
            <person name="Goldberg J."/>
            <person name="Griggs A."/>
            <person name="Gujja S."/>
            <person name="Heilman E."/>
            <person name="Heiman D."/>
            <person name="Howarth C."/>
            <person name="Mehta T."/>
            <person name="Neiman D."/>
            <person name="Pearson M."/>
            <person name="Roberts A."/>
            <person name="Saif S."/>
            <person name="Shea T."/>
            <person name="Shenoy N."/>
            <person name="Sisk P."/>
            <person name="Stolte C."/>
            <person name="Sykes S."/>
            <person name="White J."/>
            <person name="Yandava C."/>
            <person name="Haas B."/>
            <person name="Nusbaum C."/>
            <person name="Birren B."/>
        </authorList>
    </citation>
    <scope>NUCLEOTIDE SEQUENCE</scope>
    <source>
        <strain evidence="5">ATCC 30864</strain>
    </source>
</reference>
<dbReference type="RefSeq" id="XP_004349422.2">
    <property type="nucleotide sequence ID" value="XM_004349372.2"/>
</dbReference>
<dbReference type="EMBL" id="KE346362">
    <property type="protein sequence ID" value="KJE91542.1"/>
    <property type="molecule type" value="Genomic_DNA"/>
</dbReference>
<dbReference type="OrthoDB" id="531008at2759"/>
<dbReference type="InterPro" id="IPR014756">
    <property type="entry name" value="Ig_E-set"/>
</dbReference>
<dbReference type="Pfam" id="PF04739">
    <property type="entry name" value="AMPKBI"/>
    <property type="match status" value="1"/>
</dbReference>
<evidence type="ECO:0000313" key="4">
    <source>
        <dbReference type="EMBL" id="KJE91542.1"/>
    </source>
</evidence>
<name>A0A0D2VMW7_CAPO3</name>
<dbReference type="InterPro" id="IPR006828">
    <property type="entry name" value="ASC_dom"/>
</dbReference>
<feature type="domain" description="Association with the SNF1 complex (ASC)" evidence="3">
    <location>
        <begin position="300"/>
        <end position="388"/>
    </location>
</feature>
<dbReference type="SMART" id="SM01010">
    <property type="entry name" value="AMPKBI"/>
    <property type="match status" value="1"/>
</dbReference>
<feature type="compositionally biased region" description="Polar residues" evidence="2">
    <location>
        <begin position="30"/>
        <end position="40"/>
    </location>
</feature>
<dbReference type="Gene3D" id="6.20.250.60">
    <property type="match status" value="1"/>
</dbReference>
<dbReference type="InParanoid" id="A0A0D2VMW7"/>
<dbReference type="Proteomes" id="UP000008743">
    <property type="component" value="Unassembled WGS sequence"/>
</dbReference>
<proteinExistence type="inferred from homology"/>
<feature type="region of interest" description="Disordered" evidence="2">
    <location>
        <begin position="1"/>
        <end position="111"/>
    </location>
</feature>
<accession>A0A0D2VMW7</accession>
<dbReference type="PANTHER" id="PTHR10343">
    <property type="entry name" value="5'-AMP-ACTIVATED PROTEIN KINASE , BETA SUBUNIT"/>
    <property type="match status" value="1"/>
</dbReference>
<dbReference type="CDD" id="cd02859">
    <property type="entry name" value="E_set_AMPKbeta_like_N"/>
    <property type="match status" value="1"/>
</dbReference>
<evidence type="ECO:0000313" key="5">
    <source>
        <dbReference type="Proteomes" id="UP000008743"/>
    </source>
</evidence>
<feature type="compositionally biased region" description="Polar residues" evidence="2">
    <location>
        <begin position="92"/>
        <end position="101"/>
    </location>
</feature>
<keyword evidence="4" id="KW-0418">Kinase</keyword>
<dbReference type="GO" id="GO:0005634">
    <property type="term" value="C:nucleus"/>
    <property type="evidence" value="ECO:0007669"/>
    <property type="project" value="TreeGrafter"/>
</dbReference>
<dbReference type="InterPro" id="IPR037256">
    <property type="entry name" value="ASC_dom_sf"/>
</dbReference>
<dbReference type="GO" id="GO:0007165">
    <property type="term" value="P:signal transduction"/>
    <property type="evidence" value="ECO:0007669"/>
    <property type="project" value="TreeGrafter"/>
</dbReference>
<dbReference type="GO" id="GO:0031588">
    <property type="term" value="C:nucleotide-activated protein kinase complex"/>
    <property type="evidence" value="ECO:0007669"/>
    <property type="project" value="TreeGrafter"/>
</dbReference>
<dbReference type="GO" id="GO:0016301">
    <property type="term" value="F:kinase activity"/>
    <property type="evidence" value="ECO:0007669"/>
    <property type="project" value="UniProtKB-KW"/>
</dbReference>
<keyword evidence="5" id="KW-1185">Reference proteome</keyword>
<dbReference type="InterPro" id="IPR013783">
    <property type="entry name" value="Ig-like_fold"/>
</dbReference>
<dbReference type="GO" id="GO:0005737">
    <property type="term" value="C:cytoplasm"/>
    <property type="evidence" value="ECO:0007669"/>
    <property type="project" value="TreeGrafter"/>
</dbReference>
<comment type="similarity">
    <text evidence="1">Belongs to the 5'-AMP-activated protein kinase beta subunit family.</text>
</comment>
<dbReference type="GO" id="GO:0019901">
    <property type="term" value="F:protein kinase binding"/>
    <property type="evidence" value="ECO:0007669"/>
    <property type="project" value="TreeGrafter"/>
</dbReference>
<evidence type="ECO:0000259" key="3">
    <source>
        <dbReference type="SMART" id="SM01010"/>
    </source>
</evidence>
<dbReference type="STRING" id="595528.A0A0D2VMW7"/>
<dbReference type="InterPro" id="IPR032640">
    <property type="entry name" value="AMPK1_CBM"/>
</dbReference>
<feature type="compositionally biased region" description="Low complexity" evidence="2">
    <location>
        <begin position="1"/>
        <end position="21"/>
    </location>
</feature>
<evidence type="ECO:0000256" key="2">
    <source>
        <dbReference type="SAM" id="MobiDB-lite"/>
    </source>
</evidence>
<keyword evidence="4" id="KW-0808">Transferase</keyword>
<feature type="compositionally biased region" description="Gly residues" evidence="2">
    <location>
        <begin position="75"/>
        <end position="84"/>
    </location>
</feature>
<dbReference type="AlphaFoldDB" id="A0A0D2VMW7"/>
<feature type="region of interest" description="Disordered" evidence="2">
    <location>
        <begin position="131"/>
        <end position="171"/>
    </location>
</feature>
<dbReference type="PhylomeDB" id="A0A0D2VMW7"/>
<gene>
    <name evidence="4" type="ORF">CAOG_002672</name>
</gene>
<feature type="compositionally biased region" description="Low complexity" evidence="2">
    <location>
        <begin position="59"/>
        <end position="74"/>
    </location>
</feature>
<dbReference type="PANTHER" id="PTHR10343:SF84">
    <property type="entry name" value="5'-AMP-ACTIVATED PROTEIN KINASE SUBUNIT BETA-1"/>
    <property type="match status" value="1"/>
</dbReference>
<organism evidence="4 5">
    <name type="scientific">Capsaspora owczarzaki (strain ATCC 30864)</name>
    <dbReference type="NCBI Taxonomy" id="595528"/>
    <lineage>
        <taxon>Eukaryota</taxon>
        <taxon>Filasterea</taxon>
        <taxon>Capsaspora</taxon>
    </lineage>
</organism>
<evidence type="ECO:0000256" key="1">
    <source>
        <dbReference type="ARBA" id="ARBA00010926"/>
    </source>
</evidence>
<dbReference type="Gene3D" id="2.60.40.10">
    <property type="entry name" value="Immunoglobulins"/>
    <property type="match status" value="1"/>
</dbReference>
<dbReference type="SUPFAM" id="SSF81296">
    <property type="entry name" value="E set domains"/>
    <property type="match status" value="1"/>
</dbReference>
<dbReference type="eggNOG" id="KOG1616">
    <property type="taxonomic scope" value="Eukaryota"/>
</dbReference>
<dbReference type="InterPro" id="IPR050827">
    <property type="entry name" value="CRP1_MDG1_kinase"/>
</dbReference>
<protein>
    <submittedName>
        <fullName evidence="4">Protein kinase</fullName>
    </submittedName>
</protein>
<sequence>MGNSGSQQQPQQQSSSSSSSSRYGQPAQHAPTSRKTSDPSAMSPRMGRPMTAASPMQTSSNSSNNNNGNRVGSSSSGGSGGGGSSVPLHPGSTGSNGSVGSRGQDGGAVVSGGRQLVNNQRLGYFEAPSPPAFGSPLDTPSFLDFPYGPAGSGMSGSHDGRGGSNNGNGGAIPDPVSVAMLMEDDLANAGTPLRGSSANARREGVPTVFRWHRGGKNVYVTGTFNGWKGRIPLNKSHDEFTTIVELPPGTHQYKFIVDDEWMFNPDQPTVPDPYGAMNNMVDVLPPDSMYEIESDPTALSSSPPGDYGQEMPPMEYGAKPPPVLPPHLLQVILNADPVSEDDPTRLPVPNHVMLNHLYALSIKDGVMVLGVTHRFRKKYITTVLYRCV</sequence>
<dbReference type="Pfam" id="PF16561">
    <property type="entry name" value="AMPK1_CBM"/>
    <property type="match status" value="1"/>
</dbReference>